<evidence type="ECO:0000313" key="3">
    <source>
        <dbReference type="EMBL" id="MFD2163218.1"/>
    </source>
</evidence>
<comment type="similarity">
    <text evidence="1">Belongs to the PhzF family.</text>
</comment>
<dbReference type="SUPFAM" id="SSF54506">
    <property type="entry name" value="Diaminopimelate epimerase-like"/>
    <property type="match status" value="1"/>
</dbReference>
<reference evidence="4" key="1">
    <citation type="journal article" date="2019" name="Int. J. Syst. Evol. Microbiol.">
        <title>The Global Catalogue of Microorganisms (GCM) 10K type strain sequencing project: providing services to taxonomists for standard genome sequencing and annotation.</title>
        <authorList>
            <consortium name="The Broad Institute Genomics Platform"/>
            <consortium name="The Broad Institute Genome Sequencing Center for Infectious Disease"/>
            <person name="Wu L."/>
            <person name="Ma J."/>
        </authorList>
    </citation>
    <scope>NUCLEOTIDE SEQUENCE [LARGE SCALE GENOMIC DNA]</scope>
    <source>
        <strain evidence="4">KCTC 42217</strain>
    </source>
</reference>
<dbReference type="PANTHER" id="PTHR13774:SF17">
    <property type="entry name" value="PHENAZINE BIOSYNTHESIS-LIKE DOMAIN-CONTAINING PROTEIN"/>
    <property type="match status" value="1"/>
</dbReference>
<dbReference type="Pfam" id="PF02567">
    <property type="entry name" value="PhzC-PhzF"/>
    <property type="match status" value="1"/>
</dbReference>
<keyword evidence="4" id="KW-1185">Reference proteome</keyword>
<dbReference type="PANTHER" id="PTHR13774">
    <property type="entry name" value="PHENAZINE BIOSYNTHESIS PROTEIN"/>
    <property type="match status" value="1"/>
</dbReference>
<comment type="caution">
    <text evidence="3">The sequence shown here is derived from an EMBL/GenBank/DDBJ whole genome shotgun (WGS) entry which is preliminary data.</text>
</comment>
<accession>A0ABW4ZMD9</accession>
<dbReference type="RefSeq" id="WP_255901236.1">
    <property type="nucleotide sequence ID" value="NZ_JAFMZO010000002.1"/>
</dbReference>
<protein>
    <submittedName>
        <fullName evidence="3">PhzF family phenazine biosynthesis protein</fullName>
    </submittedName>
</protein>
<name>A0ABW4ZMD9_9SPHI</name>
<evidence type="ECO:0000313" key="4">
    <source>
        <dbReference type="Proteomes" id="UP001597387"/>
    </source>
</evidence>
<dbReference type="Proteomes" id="UP001597387">
    <property type="component" value="Unassembled WGS sequence"/>
</dbReference>
<dbReference type="PIRSF" id="PIRSF016184">
    <property type="entry name" value="PhzC_PhzF"/>
    <property type="match status" value="1"/>
</dbReference>
<dbReference type="InterPro" id="IPR003719">
    <property type="entry name" value="Phenazine_PhzF-like"/>
</dbReference>
<keyword evidence="2" id="KW-0413">Isomerase</keyword>
<dbReference type="EMBL" id="JBHUHZ010000002">
    <property type="protein sequence ID" value="MFD2163218.1"/>
    <property type="molecule type" value="Genomic_DNA"/>
</dbReference>
<dbReference type="Gene3D" id="3.10.310.10">
    <property type="entry name" value="Diaminopimelate Epimerase, Chain A, domain 1"/>
    <property type="match status" value="2"/>
</dbReference>
<sequence length="264" mass="29046">MNKIRFFQVDAFADTQFKGNPAAVCLLYDELPDETMLAIAAENNLSETAFIVKRTDGFGLRWFTPTVEVDLCGHATLASAHILWQEGLLTPGEAASFYTKSGLLTAVQSDDWIELDFPASFESGKVMPEKALAALDVQAVNVAFSETRFIVELASVNDVYQCNPDFKVLKDYEGVVITSRGDSASDYDFISRTFAPAHGVDEDPVTGSSHCCLATYWSKRLNKTEMFAYQASVRGGEVRVKHKGDRVLFAGKAVTVIQGFFHLA</sequence>
<proteinExistence type="inferred from homology"/>
<organism evidence="3 4">
    <name type="scientific">Paradesertivirga mongoliensis</name>
    <dbReference type="NCBI Taxonomy" id="2100740"/>
    <lineage>
        <taxon>Bacteria</taxon>
        <taxon>Pseudomonadati</taxon>
        <taxon>Bacteroidota</taxon>
        <taxon>Sphingobacteriia</taxon>
        <taxon>Sphingobacteriales</taxon>
        <taxon>Sphingobacteriaceae</taxon>
        <taxon>Paradesertivirga</taxon>
    </lineage>
</organism>
<dbReference type="NCBIfam" id="TIGR00654">
    <property type="entry name" value="PhzF_family"/>
    <property type="match status" value="1"/>
</dbReference>
<evidence type="ECO:0000256" key="2">
    <source>
        <dbReference type="ARBA" id="ARBA00023235"/>
    </source>
</evidence>
<gene>
    <name evidence="3" type="ORF">ACFSJU_12505</name>
</gene>
<evidence type="ECO:0000256" key="1">
    <source>
        <dbReference type="ARBA" id="ARBA00008270"/>
    </source>
</evidence>